<dbReference type="PANTHER" id="PTHR33048:SF143">
    <property type="entry name" value="EXTRACELLULAR MEMBRANE PROTEIN CFEM DOMAIN-CONTAINING PROTEIN-RELATED"/>
    <property type="match status" value="1"/>
</dbReference>
<comment type="similarity">
    <text evidence="13">Belongs to the SAT4 family.</text>
</comment>
<dbReference type="Proteomes" id="UP000045706">
    <property type="component" value="Unassembled WGS sequence"/>
</dbReference>
<evidence type="ECO:0000313" key="19">
    <source>
        <dbReference type="Proteomes" id="UP000045706"/>
    </source>
</evidence>
<evidence type="ECO:0000256" key="10">
    <source>
        <dbReference type="ARBA" id="ARBA00023136"/>
    </source>
</evidence>
<feature type="chain" id="PRO_5002567510" description="CFEM domain-containing protein" evidence="16">
    <location>
        <begin position="23"/>
        <end position="499"/>
    </location>
</feature>
<evidence type="ECO:0000256" key="3">
    <source>
        <dbReference type="ARBA" id="ARBA00004613"/>
    </source>
</evidence>
<keyword evidence="8 16" id="KW-0732">Signal</keyword>
<evidence type="ECO:0000259" key="17">
    <source>
        <dbReference type="SMART" id="SM00747"/>
    </source>
</evidence>
<keyword evidence="7 15" id="KW-0812">Transmembrane</keyword>
<dbReference type="GO" id="GO:0098552">
    <property type="term" value="C:side of membrane"/>
    <property type="evidence" value="ECO:0007669"/>
    <property type="project" value="UniProtKB-KW"/>
</dbReference>
<evidence type="ECO:0000256" key="5">
    <source>
        <dbReference type="ARBA" id="ARBA00022525"/>
    </source>
</evidence>
<feature type="transmembrane region" description="Helical" evidence="15">
    <location>
        <begin position="138"/>
        <end position="168"/>
    </location>
</feature>
<keyword evidence="5" id="KW-0964">Secreted</keyword>
<keyword evidence="6" id="KW-0325">Glycoprotein</keyword>
<evidence type="ECO:0000256" key="13">
    <source>
        <dbReference type="ARBA" id="ARBA00038359"/>
    </source>
</evidence>
<evidence type="ECO:0000256" key="11">
    <source>
        <dbReference type="ARBA" id="ARBA00023157"/>
    </source>
</evidence>
<feature type="transmembrane region" description="Helical" evidence="15">
    <location>
        <begin position="106"/>
        <end position="126"/>
    </location>
</feature>
<comment type="subcellular location">
    <subcellularLocation>
        <location evidence="2">Membrane</location>
        <topology evidence="2">Lipid-anchor</topology>
        <topology evidence="2">GPI-anchor</topology>
    </subcellularLocation>
    <subcellularLocation>
        <location evidence="1">Membrane</location>
        <topology evidence="1">Multi-pass membrane protein</topology>
    </subcellularLocation>
    <subcellularLocation>
        <location evidence="3">Secreted</location>
    </subcellularLocation>
</comment>
<feature type="signal peptide" evidence="16">
    <location>
        <begin position="1"/>
        <end position="22"/>
    </location>
</feature>
<comment type="similarity">
    <text evidence="4">Belongs to the RBT5 family.</text>
</comment>
<name>A0A0G4N0D8_VERLO</name>
<dbReference type="AlphaFoldDB" id="A0A0G4N0D8"/>
<dbReference type="InterPro" id="IPR052337">
    <property type="entry name" value="SAT4-like"/>
</dbReference>
<dbReference type="PANTHER" id="PTHR33048">
    <property type="entry name" value="PTH11-LIKE INTEGRAL MEMBRANE PROTEIN (AFU_ORTHOLOGUE AFUA_5G11245)"/>
    <property type="match status" value="1"/>
</dbReference>
<evidence type="ECO:0000313" key="18">
    <source>
        <dbReference type="EMBL" id="CRK39765.1"/>
    </source>
</evidence>
<evidence type="ECO:0000256" key="4">
    <source>
        <dbReference type="ARBA" id="ARBA00010031"/>
    </source>
</evidence>
<dbReference type="SMART" id="SM00747">
    <property type="entry name" value="CFEM"/>
    <property type="match status" value="1"/>
</dbReference>
<organism evidence="18 19">
    <name type="scientific">Verticillium longisporum</name>
    <name type="common">Verticillium dahliae var. longisporum</name>
    <dbReference type="NCBI Taxonomy" id="100787"/>
    <lineage>
        <taxon>Eukaryota</taxon>
        <taxon>Fungi</taxon>
        <taxon>Dikarya</taxon>
        <taxon>Ascomycota</taxon>
        <taxon>Pezizomycotina</taxon>
        <taxon>Sordariomycetes</taxon>
        <taxon>Hypocreomycetidae</taxon>
        <taxon>Glomerellales</taxon>
        <taxon>Plectosphaerellaceae</taxon>
        <taxon>Verticillium</taxon>
    </lineage>
</organism>
<keyword evidence="6" id="KW-0336">GPI-anchor</keyword>
<feature type="transmembrane region" description="Helical" evidence="15">
    <location>
        <begin position="337"/>
        <end position="357"/>
    </location>
</feature>
<evidence type="ECO:0000256" key="7">
    <source>
        <dbReference type="ARBA" id="ARBA00022692"/>
    </source>
</evidence>
<evidence type="ECO:0000256" key="2">
    <source>
        <dbReference type="ARBA" id="ARBA00004589"/>
    </source>
</evidence>
<gene>
    <name evidence="18" type="ORF">BN1723_004665</name>
</gene>
<evidence type="ECO:0000256" key="1">
    <source>
        <dbReference type="ARBA" id="ARBA00004141"/>
    </source>
</evidence>
<keyword evidence="9 15" id="KW-1133">Transmembrane helix</keyword>
<protein>
    <recommendedName>
        <fullName evidence="17">CFEM domain-containing protein</fullName>
    </recommendedName>
</protein>
<dbReference type="Pfam" id="PF20684">
    <property type="entry name" value="Fung_rhodopsin"/>
    <property type="match status" value="1"/>
</dbReference>
<dbReference type="InterPro" id="IPR049326">
    <property type="entry name" value="Rhodopsin_dom_fungi"/>
</dbReference>
<feature type="transmembrane region" description="Helical" evidence="15">
    <location>
        <begin position="188"/>
        <end position="208"/>
    </location>
</feature>
<feature type="region of interest" description="Disordered" evidence="14">
    <location>
        <begin position="456"/>
        <end position="499"/>
    </location>
</feature>
<feature type="compositionally biased region" description="Basic and acidic residues" evidence="14">
    <location>
        <begin position="461"/>
        <end position="470"/>
    </location>
</feature>
<evidence type="ECO:0000256" key="14">
    <source>
        <dbReference type="SAM" id="MobiDB-lite"/>
    </source>
</evidence>
<sequence>MRFAHLSPLLLLAVAPMVACQAQAPDLFSFVDRIPQCGLSCILEQVPLSACGSLTNSTCICTDVDLHRATEKCVTERCTNALEGIEVARVEAEACQRPVRSRKSDLLVPLIIEVPAWFSVWLRLYSRYSIVHRFEADDWIMLVCVIMNTPFLILGQHIGISCFGVDIWTVDADDLTQCLKLFYIDESFYVICLSLAKLSILCFFLRIFPNRVFRIITYSVMIFIGMSTTVFVFLQIFQCSPIEYNWLGWKGTFGSFRCLNVNTLVYTAAGFSIAQDVIILVLPLPLLFGLNMSWRSKMGIVVMFSLGIFILITSCIRLQYIVHFARSTNPTWDYTDTLIWTGLEVSVSLLVTSLPAIRMLVNRVVPDVLGTLTSKYGFSFGSKKQASGDSTDLRSGKYSDATYRNSVSGLSSRPAVPESRFKLFRVGGKGQMNESELELGDKLKGDVQTEIGATPSSWRDAAADQDRHSSMESGIHVHTTTTVDSESGYVPQGRRPSQM</sequence>
<proteinExistence type="inferred from homology"/>
<feature type="domain" description="CFEM" evidence="17">
    <location>
        <begin position="30"/>
        <end position="96"/>
    </location>
</feature>
<feature type="transmembrane region" description="Helical" evidence="15">
    <location>
        <begin position="264"/>
        <end position="288"/>
    </location>
</feature>
<evidence type="ECO:0000256" key="12">
    <source>
        <dbReference type="ARBA" id="ARBA00023288"/>
    </source>
</evidence>
<evidence type="ECO:0000256" key="8">
    <source>
        <dbReference type="ARBA" id="ARBA00022729"/>
    </source>
</evidence>
<dbReference type="EMBL" id="CVQI01031830">
    <property type="protein sequence ID" value="CRK39765.1"/>
    <property type="molecule type" value="Genomic_DNA"/>
</dbReference>
<keyword evidence="12" id="KW-0449">Lipoprotein</keyword>
<dbReference type="GO" id="GO:0005576">
    <property type="term" value="C:extracellular region"/>
    <property type="evidence" value="ECO:0007669"/>
    <property type="project" value="UniProtKB-SubCell"/>
</dbReference>
<accession>A0A0G4N0D8</accession>
<keyword evidence="11" id="KW-1015">Disulfide bond</keyword>
<dbReference type="Pfam" id="PF05730">
    <property type="entry name" value="CFEM"/>
    <property type="match status" value="1"/>
</dbReference>
<evidence type="ECO:0000256" key="9">
    <source>
        <dbReference type="ARBA" id="ARBA00022989"/>
    </source>
</evidence>
<evidence type="ECO:0000256" key="15">
    <source>
        <dbReference type="SAM" id="Phobius"/>
    </source>
</evidence>
<evidence type="ECO:0000256" key="16">
    <source>
        <dbReference type="SAM" id="SignalP"/>
    </source>
</evidence>
<feature type="transmembrane region" description="Helical" evidence="15">
    <location>
        <begin position="215"/>
        <end position="237"/>
    </location>
</feature>
<feature type="transmembrane region" description="Helical" evidence="15">
    <location>
        <begin position="300"/>
        <end position="322"/>
    </location>
</feature>
<dbReference type="InterPro" id="IPR008427">
    <property type="entry name" value="Extracellular_membr_CFEM_dom"/>
</dbReference>
<keyword evidence="10 15" id="KW-0472">Membrane</keyword>
<evidence type="ECO:0000256" key="6">
    <source>
        <dbReference type="ARBA" id="ARBA00022622"/>
    </source>
</evidence>
<reference evidence="19" key="1">
    <citation type="submission" date="2015-05" db="EMBL/GenBank/DDBJ databases">
        <authorList>
            <person name="Fogelqvist Johan"/>
        </authorList>
    </citation>
    <scope>NUCLEOTIDE SEQUENCE [LARGE SCALE GENOMIC DNA]</scope>
</reference>